<accession>A0A6N2LDD1</accession>
<organism evidence="1">
    <name type="scientific">Salix viminalis</name>
    <name type="common">Common osier</name>
    <name type="synonym">Basket willow</name>
    <dbReference type="NCBI Taxonomy" id="40686"/>
    <lineage>
        <taxon>Eukaryota</taxon>
        <taxon>Viridiplantae</taxon>
        <taxon>Streptophyta</taxon>
        <taxon>Embryophyta</taxon>
        <taxon>Tracheophyta</taxon>
        <taxon>Spermatophyta</taxon>
        <taxon>Magnoliopsida</taxon>
        <taxon>eudicotyledons</taxon>
        <taxon>Gunneridae</taxon>
        <taxon>Pentapetalae</taxon>
        <taxon>rosids</taxon>
        <taxon>fabids</taxon>
        <taxon>Malpighiales</taxon>
        <taxon>Salicaceae</taxon>
        <taxon>Saliceae</taxon>
        <taxon>Salix</taxon>
    </lineage>
</organism>
<evidence type="ECO:0000313" key="1">
    <source>
        <dbReference type="EMBL" id="VFU38815.1"/>
    </source>
</evidence>
<reference evidence="1" key="1">
    <citation type="submission" date="2019-03" db="EMBL/GenBank/DDBJ databases">
        <authorList>
            <person name="Mank J."/>
            <person name="Almeida P."/>
        </authorList>
    </citation>
    <scope>NUCLEOTIDE SEQUENCE</scope>
    <source>
        <strain evidence="1">78183</strain>
    </source>
</reference>
<dbReference type="AlphaFoldDB" id="A0A6N2LDD1"/>
<sequence>MAVNPLRTGSVAAHLAILLTTKQETLPNLLLRGYLHDDFHGQAEKLSSTAMLPKIFSYYLKEEADVFKLLENYLAAMPEEAEIVNNRSNDPYISSFIAEFPCNFISLANVALNIEYSSEQELFDMRMA</sequence>
<proteinExistence type="predicted"/>
<dbReference type="EMBL" id="CAADRP010001446">
    <property type="protein sequence ID" value="VFU38815.1"/>
    <property type="molecule type" value="Genomic_DNA"/>
</dbReference>
<gene>
    <name evidence="1" type="ORF">SVIM_LOCUS213377</name>
</gene>
<protein>
    <submittedName>
        <fullName evidence="1">Uncharacterized protein</fullName>
    </submittedName>
</protein>
<name>A0A6N2LDD1_SALVM</name>